<keyword evidence="3 4" id="KW-0413">Isomerase</keyword>
<dbReference type="GO" id="GO:0048029">
    <property type="term" value="F:monosaccharide binding"/>
    <property type="evidence" value="ECO:0007669"/>
    <property type="project" value="TreeGrafter"/>
</dbReference>
<gene>
    <name evidence="6" type="ORF">OP8BY_1583</name>
</gene>
<proteinExistence type="inferred from homology"/>
<keyword evidence="1 4" id="KW-0312">Gluconeogenesis</keyword>
<dbReference type="GO" id="GO:0006094">
    <property type="term" value="P:gluconeogenesis"/>
    <property type="evidence" value="ECO:0007669"/>
    <property type="project" value="UniProtKB-KW"/>
</dbReference>
<comment type="pathway">
    <text evidence="4">Carbohydrate degradation; glycolysis; D-glyceraldehyde 3-phosphate and glycerone phosphate from D-glucose: step 2/4.</text>
</comment>
<dbReference type="InterPro" id="IPR046348">
    <property type="entry name" value="SIS_dom_sf"/>
</dbReference>
<evidence type="ECO:0000256" key="4">
    <source>
        <dbReference type="RuleBase" id="RU000612"/>
    </source>
</evidence>
<comment type="catalytic activity">
    <reaction evidence="4">
        <text>alpha-D-glucose 6-phosphate = beta-D-fructose 6-phosphate</text>
        <dbReference type="Rhea" id="RHEA:11816"/>
        <dbReference type="ChEBI" id="CHEBI:57634"/>
        <dbReference type="ChEBI" id="CHEBI:58225"/>
        <dbReference type="EC" id="5.3.1.9"/>
    </reaction>
</comment>
<comment type="caution">
    <text evidence="6">The sequence shown here is derived from an EMBL/GenBank/DDBJ whole genome shotgun (WGS) entry which is preliminary data.</text>
</comment>
<sequence>MKLTTYNLDRWQKELQSAQDELRRIDFAGRLLRKDHTLWKEQDLEISSRLGWLDSPQRMAPLLRDYRRQAEKIREAGTNLLVLLGMGGSSLAPEAISKIINPVPGWPRLLMLDTTSPVAVEAATRLTAETGTRPLFLVSSKSGTTTETLSLLNYFYHREQEIHGPEAARNFVAITDPGTPLEKLAVELGFGLTINGFPDVGGRFSALSPFGLFPAALLGLDLDKFLEPAAESIRQLNRKESLHPGLLLGSILGVMAGAGRDKLTLLLPSQLKSLGRWLEQLIAESTGKDGKGILPVLENLPVSEESYGQDRLFVFYEFETRPDLFWQERLEKLKQSGWPIIHISFTPEELAAHLYLWELATAVAGHFLGLNPFDQPDVELTKKKTREVLTAGTSINAEANLLSGDEAHLARQLKSFFEDNQRRPGYLALLCFLAPNDNLDVALDNLARQLSEKFHLPCVWNYGPAYLHSTGQLFKGDGGRGKFLGLIDDDPTDLAIPSLPGSPARATSFRQLFQAQALADFAALQEKGRKVMSFRFRGQPVETIFRLGEITREI</sequence>
<dbReference type="PRINTS" id="PR00662">
    <property type="entry name" value="G6PISOMERASE"/>
</dbReference>
<evidence type="ECO:0000313" key="7">
    <source>
        <dbReference type="Proteomes" id="UP000257323"/>
    </source>
</evidence>
<comment type="similarity">
    <text evidence="4">Belongs to the GPI family.</text>
</comment>
<keyword evidence="5" id="KW-0175">Coiled coil</keyword>
<dbReference type="Gene3D" id="3.40.50.10490">
    <property type="entry name" value="Glucose-6-phosphate isomerase like protein, domain 1"/>
    <property type="match status" value="3"/>
</dbReference>
<evidence type="ECO:0000256" key="3">
    <source>
        <dbReference type="ARBA" id="ARBA00023235"/>
    </source>
</evidence>
<dbReference type="PANTHER" id="PTHR11469:SF1">
    <property type="entry name" value="GLUCOSE-6-PHOSPHATE ISOMERASE"/>
    <property type="match status" value="1"/>
</dbReference>
<dbReference type="PROSITE" id="PS51463">
    <property type="entry name" value="P_GLUCOSE_ISOMERASE_3"/>
    <property type="match status" value="1"/>
</dbReference>
<dbReference type="EMBL" id="QUAH01000003">
    <property type="protein sequence ID" value="RFT16405.1"/>
    <property type="molecule type" value="Genomic_DNA"/>
</dbReference>
<protein>
    <recommendedName>
        <fullName evidence="4">Glucose-6-phosphate isomerase</fullName>
        <ecNumber evidence="4">5.3.1.9</ecNumber>
    </recommendedName>
</protein>
<dbReference type="EC" id="5.3.1.9" evidence="4"/>
<dbReference type="InterPro" id="IPR001672">
    <property type="entry name" value="G6P_Isomerase"/>
</dbReference>
<dbReference type="Proteomes" id="UP000257323">
    <property type="component" value="Unassembled WGS sequence"/>
</dbReference>
<evidence type="ECO:0000256" key="5">
    <source>
        <dbReference type="SAM" id="Coils"/>
    </source>
</evidence>
<dbReference type="GO" id="GO:0005829">
    <property type="term" value="C:cytosol"/>
    <property type="evidence" value="ECO:0007669"/>
    <property type="project" value="TreeGrafter"/>
</dbReference>
<dbReference type="UniPathway" id="UPA00109">
    <property type="reaction ID" value="UER00181"/>
</dbReference>
<evidence type="ECO:0000256" key="1">
    <source>
        <dbReference type="ARBA" id="ARBA00022432"/>
    </source>
</evidence>
<keyword evidence="2 4" id="KW-0324">Glycolysis</keyword>
<dbReference type="GO" id="GO:0004347">
    <property type="term" value="F:glucose-6-phosphate isomerase activity"/>
    <property type="evidence" value="ECO:0007669"/>
    <property type="project" value="UniProtKB-EC"/>
</dbReference>
<evidence type="ECO:0000313" key="6">
    <source>
        <dbReference type="EMBL" id="RFT16405.1"/>
    </source>
</evidence>
<dbReference type="AlphaFoldDB" id="A0A3E2BNT6"/>
<name>A0A3E2BNT6_9BACT</name>
<feature type="coiled-coil region" evidence="5">
    <location>
        <begin position="1"/>
        <end position="28"/>
    </location>
</feature>
<dbReference type="GO" id="GO:0051156">
    <property type="term" value="P:glucose 6-phosphate metabolic process"/>
    <property type="evidence" value="ECO:0007669"/>
    <property type="project" value="TreeGrafter"/>
</dbReference>
<organism evidence="6 7">
    <name type="scientific">Candidatus Saccharicenans subterraneus</name>
    <dbReference type="NCBI Taxonomy" id="2508984"/>
    <lineage>
        <taxon>Bacteria</taxon>
        <taxon>Candidatus Aminicenantota</taxon>
        <taxon>Candidatus Aminicenantia</taxon>
        <taxon>Candidatus Aminicenantales</taxon>
        <taxon>Candidatus Saccharicenantaceae</taxon>
        <taxon>Candidatus Saccharicenans</taxon>
    </lineage>
</organism>
<dbReference type="Pfam" id="PF00342">
    <property type="entry name" value="PGI"/>
    <property type="match status" value="1"/>
</dbReference>
<dbReference type="PANTHER" id="PTHR11469">
    <property type="entry name" value="GLUCOSE-6-PHOSPHATE ISOMERASE"/>
    <property type="match status" value="1"/>
</dbReference>
<accession>A0A3E2BNT6</accession>
<evidence type="ECO:0000256" key="2">
    <source>
        <dbReference type="ARBA" id="ARBA00023152"/>
    </source>
</evidence>
<dbReference type="GO" id="GO:0097367">
    <property type="term" value="F:carbohydrate derivative binding"/>
    <property type="evidence" value="ECO:0007669"/>
    <property type="project" value="InterPro"/>
</dbReference>
<dbReference type="GO" id="GO:0006096">
    <property type="term" value="P:glycolytic process"/>
    <property type="evidence" value="ECO:0007669"/>
    <property type="project" value="UniProtKB-UniPathway"/>
</dbReference>
<dbReference type="SUPFAM" id="SSF53697">
    <property type="entry name" value="SIS domain"/>
    <property type="match status" value="1"/>
</dbReference>
<reference evidence="6 7" key="1">
    <citation type="submission" date="2018-08" db="EMBL/GenBank/DDBJ databases">
        <title>Genome analysis of the thermophilic bacterium of the candidate phylum Aminicenantes from deep subsurface aquifer revealed its physiology and ecological role.</title>
        <authorList>
            <person name="Kadnikov V.V."/>
            <person name="Mardanov A.V."/>
            <person name="Beletsky A.V."/>
            <person name="Karnachuk O.V."/>
            <person name="Ravin N.V."/>
        </authorList>
    </citation>
    <scope>NUCLEOTIDE SEQUENCE [LARGE SCALE GENOMIC DNA]</scope>
    <source>
        <strain evidence="6">BY38</strain>
    </source>
</reference>